<dbReference type="KEGG" id="vta:A1834"/>
<dbReference type="RefSeq" id="WP_102522421.1">
    <property type="nucleotide sequence ID" value="NZ_LT960611.1"/>
</dbReference>
<dbReference type="OrthoDB" id="9768262at2"/>
<dbReference type="AlphaFoldDB" id="A0A2N8ZD41"/>
<dbReference type="InterPro" id="IPR055346">
    <property type="entry name" value="Fe-S_cluster_assembly_SufBD"/>
</dbReference>
<evidence type="ECO:0000313" key="3">
    <source>
        <dbReference type="Proteomes" id="UP000235828"/>
    </source>
</evidence>
<dbReference type="EMBL" id="LT960611">
    <property type="protein sequence ID" value="SON49813.1"/>
    <property type="molecule type" value="Genomic_DNA"/>
</dbReference>
<dbReference type="InterPro" id="IPR000825">
    <property type="entry name" value="SUF_FeS_clus_asmbl_SufBD_core"/>
</dbReference>
<name>A0A2N8ZD41_9VIBR</name>
<dbReference type="Proteomes" id="UP000235828">
    <property type="component" value="Chromosome A"/>
</dbReference>
<proteinExistence type="predicted"/>
<feature type="domain" description="SUF system FeS cluster assembly SufBD core" evidence="1">
    <location>
        <begin position="161"/>
        <end position="387"/>
    </location>
</feature>
<organism evidence="2 3">
    <name type="scientific">Vibrio tapetis subsp. tapetis</name>
    <dbReference type="NCBI Taxonomy" id="1671868"/>
    <lineage>
        <taxon>Bacteria</taxon>
        <taxon>Pseudomonadati</taxon>
        <taxon>Pseudomonadota</taxon>
        <taxon>Gammaproteobacteria</taxon>
        <taxon>Vibrionales</taxon>
        <taxon>Vibrionaceae</taxon>
        <taxon>Vibrio</taxon>
    </lineage>
</organism>
<dbReference type="NCBIfam" id="TIGR01981">
    <property type="entry name" value="sufD"/>
    <property type="match status" value="1"/>
</dbReference>
<evidence type="ECO:0000259" key="1">
    <source>
        <dbReference type="Pfam" id="PF01458"/>
    </source>
</evidence>
<keyword evidence="3" id="KW-1185">Reference proteome</keyword>
<evidence type="ECO:0000313" key="2">
    <source>
        <dbReference type="EMBL" id="SON49813.1"/>
    </source>
</evidence>
<sequence length="415" mass="46359">MVGLSEKNRDVALTRLSGLVGQSSWQQSHWQSLLKFGLPDERHEDWKYTSLVDFVQLPYCKPSHGNVHGISFESLSMVFDCYRLVFFDGEFQHDLSDEIPNVDYELMTAETFDYGTAIAPDMVSRLAEASATTGVHVRVRNNTQVKKPIYLFHLNSGGLGELCSYRHHIELGQGAQCEVYEHHTSLALGGGVTCSRLSCEVGNGANYRHFKLVEESQQQHHFAHNDVMAQRDSQVRSDVFMLEGQLTRHSTSATLQGAGGYAQLNSLALPKQEQVFDTRTYIQHASPHCDSDQTHKIIGKDNGIGVFNGSILVDKHAIKTNGQMDNHNLLLSDLAQVNSKPQLEIYADDVKCSHGATTGQIDPSQVFYLRARGIPLAQAEKMITFAFAGELTDAIENDDVRQHIIRRIEQKLDMA</sequence>
<dbReference type="GO" id="GO:0016226">
    <property type="term" value="P:iron-sulfur cluster assembly"/>
    <property type="evidence" value="ECO:0007669"/>
    <property type="project" value="InterPro"/>
</dbReference>
<protein>
    <submittedName>
        <fullName evidence="2">Component of SufBCD complex</fullName>
    </submittedName>
</protein>
<reference evidence="2 3" key="1">
    <citation type="submission" date="2017-10" db="EMBL/GenBank/DDBJ databases">
        <authorList>
            <person name="Banno H."/>
            <person name="Chua N.-H."/>
        </authorList>
    </citation>
    <scope>NUCLEOTIDE SEQUENCE [LARGE SCALE GENOMIC DNA]</scope>
    <source>
        <strain evidence="2">Vibrio tapetis CECT4600</strain>
    </source>
</reference>
<dbReference type="InterPro" id="IPR011542">
    <property type="entry name" value="SUF_FeS_clus_asmbl_SufD"/>
</dbReference>
<dbReference type="PANTHER" id="PTHR43575:SF1">
    <property type="entry name" value="PROTEIN ABCI7, CHLOROPLASTIC"/>
    <property type="match status" value="1"/>
</dbReference>
<dbReference type="PANTHER" id="PTHR43575">
    <property type="entry name" value="PROTEIN ABCI7, CHLOROPLASTIC"/>
    <property type="match status" value="1"/>
</dbReference>
<dbReference type="Pfam" id="PF01458">
    <property type="entry name" value="SUFBD_core"/>
    <property type="match status" value="1"/>
</dbReference>
<dbReference type="SUPFAM" id="SSF101960">
    <property type="entry name" value="Stabilizer of iron transporter SufD"/>
    <property type="match status" value="1"/>
</dbReference>
<gene>
    <name evidence="2" type="primary">sufD</name>
    <name evidence="2" type="ORF">VTAP4600_A1834</name>
</gene>
<dbReference type="InterPro" id="IPR037284">
    <property type="entry name" value="SUF_FeS_clus_asmbl_SufBD_sf"/>
</dbReference>
<accession>A0A2N8ZD41</accession>